<organism evidence="3 4">
    <name type="scientific">Streptomyces phage Yasdnil</name>
    <dbReference type="NCBI Taxonomy" id="2593360"/>
    <lineage>
        <taxon>Viruses</taxon>
        <taxon>Duplodnaviria</taxon>
        <taxon>Heunggongvirae</taxon>
        <taxon>Uroviricota</taxon>
        <taxon>Caudoviricetes</taxon>
        <taxon>Arquatrovirinae</taxon>
        <taxon>Likavirus</taxon>
        <taxon>Likavirus yasdnil</taxon>
    </lineage>
</organism>
<evidence type="ECO:0000313" key="3">
    <source>
        <dbReference type="EMBL" id="QDK03785.1"/>
    </source>
</evidence>
<gene>
    <name evidence="3" type="primary">61</name>
    <name evidence="3" type="ORF">SEA_YASDNIL_61</name>
</gene>
<keyword evidence="1" id="KW-0812">Transmembrane</keyword>
<name>A0A514U4G3_9CAUD</name>
<keyword evidence="1" id="KW-0472">Membrane</keyword>
<reference evidence="3 4" key="1">
    <citation type="submission" date="2019-06" db="EMBL/GenBank/DDBJ databases">
        <authorList>
            <person name="Phetasavong A."/>
            <person name="Knapp S.J."/>
            <person name="Scott T.S."/>
            <person name="Nayek S."/>
            <person name="Layton S.R."/>
            <person name="Kim T."/>
            <person name="Hughes L.E."/>
            <person name="Garlena R.A."/>
            <person name="Russell D.A."/>
            <person name="Pope W.H."/>
            <person name="Jacobs-Sera D."/>
            <person name="Hatfull G.F."/>
        </authorList>
    </citation>
    <scope>NUCLEOTIDE SEQUENCE [LARGE SCALE GENOMIC DNA]</scope>
</reference>
<proteinExistence type="predicted"/>
<dbReference type="Pfam" id="PF26438">
    <property type="entry name" value="DUF8108_N"/>
    <property type="match status" value="1"/>
</dbReference>
<evidence type="ECO:0000313" key="4">
    <source>
        <dbReference type="Proteomes" id="UP000317811"/>
    </source>
</evidence>
<feature type="transmembrane region" description="Helical" evidence="1">
    <location>
        <begin position="47"/>
        <end position="70"/>
    </location>
</feature>
<evidence type="ECO:0000256" key="1">
    <source>
        <dbReference type="SAM" id="Phobius"/>
    </source>
</evidence>
<dbReference type="RefSeq" id="YP_010056468.1">
    <property type="nucleotide sequence ID" value="NC_054678.1"/>
</dbReference>
<sequence length="91" mass="10251">MEEAVSVESRKRSMANAVQKEVVAGFRVESQTDTNAVLVKGKPTNHVLHLILTLVTFGLWSIVWIIMAVANKETRVMLQVDEYGQILRQQV</sequence>
<dbReference type="Proteomes" id="UP000317811">
    <property type="component" value="Segment"/>
</dbReference>
<protein>
    <recommendedName>
        <fullName evidence="2">DUF8108 domain-containing protein</fullName>
    </recommendedName>
</protein>
<keyword evidence="1" id="KW-1133">Transmembrane helix</keyword>
<dbReference type="EMBL" id="MN096379">
    <property type="protein sequence ID" value="QDK03785.1"/>
    <property type="molecule type" value="Genomic_DNA"/>
</dbReference>
<accession>A0A514U4G3</accession>
<feature type="domain" description="DUF8108" evidence="2">
    <location>
        <begin position="13"/>
        <end position="77"/>
    </location>
</feature>
<dbReference type="InterPro" id="IPR058962">
    <property type="entry name" value="DUF8108_N"/>
</dbReference>
<keyword evidence="4" id="KW-1185">Reference proteome</keyword>
<dbReference type="KEGG" id="vg:64472413"/>
<evidence type="ECO:0000259" key="2">
    <source>
        <dbReference type="Pfam" id="PF26438"/>
    </source>
</evidence>
<dbReference type="GeneID" id="64472413"/>